<dbReference type="PANTHER" id="PTHR14275:SF0">
    <property type="entry name" value="LIPID DROPLET ASSEMBLY FACTOR 1"/>
    <property type="match status" value="1"/>
</dbReference>
<accession>A0A6J2WS76</accession>
<evidence type="ECO:0000256" key="4">
    <source>
        <dbReference type="ARBA" id="ARBA00022677"/>
    </source>
</evidence>
<evidence type="ECO:0000256" key="1">
    <source>
        <dbReference type="ARBA" id="ARBA00004477"/>
    </source>
</evidence>
<keyword evidence="7 9" id="KW-1133">Transmembrane helix</keyword>
<evidence type="ECO:0000256" key="9">
    <source>
        <dbReference type="SAM" id="Phobius"/>
    </source>
</evidence>
<proteinExistence type="inferred from homology"/>
<evidence type="ECO:0000256" key="2">
    <source>
        <dbReference type="ARBA" id="ARBA00004502"/>
    </source>
</evidence>
<keyword evidence="8 9" id="KW-0472">Membrane</keyword>
<evidence type="ECO:0000313" key="10">
    <source>
        <dbReference type="Proteomes" id="UP000504632"/>
    </source>
</evidence>
<dbReference type="Proteomes" id="UP000504632">
    <property type="component" value="Chromosome 13"/>
</dbReference>
<name>A0A6J2WS76_CHACN</name>
<evidence type="ECO:0000256" key="8">
    <source>
        <dbReference type="ARBA" id="ARBA00023136"/>
    </source>
</evidence>
<keyword evidence="10" id="KW-1185">Reference proteome</keyword>
<evidence type="ECO:0000256" key="3">
    <source>
        <dbReference type="ARBA" id="ARBA00007618"/>
    </source>
</evidence>
<keyword evidence="6" id="KW-0256">Endoplasmic reticulum</keyword>
<keyword evidence="5 9" id="KW-0812">Transmembrane</keyword>
<feature type="transmembrane region" description="Helical" evidence="9">
    <location>
        <begin position="86"/>
        <end position="111"/>
    </location>
</feature>
<dbReference type="PANTHER" id="PTHR14275">
    <property type="entry name" value="PROMETHIN"/>
    <property type="match status" value="1"/>
</dbReference>
<dbReference type="RefSeq" id="XP_030646852.1">
    <property type="nucleotide sequence ID" value="XM_030790992.1"/>
</dbReference>
<dbReference type="InterPro" id="IPR029709">
    <property type="entry name" value="LDAF1"/>
</dbReference>
<dbReference type="Pfam" id="PF16015">
    <property type="entry name" value="Promethin"/>
    <property type="match status" value="1"/>
</dbReference>
<dbReference type="OrthoDB" id="9943433at2759"/>
<keyword evidence="4" id="KW-0551">Lipid droplet</keyword>
<evidence type="ECO:0000256" key="5">
    <source>
        <dbReference type="ARBA" id="ARBA00022692"/>
    </source>
</evidence>
<dbReference type="GO" id="GO:0005789">
    <property type="term" value="C:endoplasmic reticulum membrane"/>
    <property type="evidence" value="ECO:0007669"/>
    <property type="project" value="UniProtKB-SubCell"/>
</dbReference>
<comment type="subcellular location">
    <subcellularLocation>
        <location evidence="1">Endoplasmic reticulum membrane</location>
        <topology evidence="1">Multi-pass membrane protein</topology>
    </subcellularLocation>
    <subcellularLocation>
        <location evidence="2">Lipid droplet</location>
    </subcellularLocation>
</comment>
<sequence length="141" mass="15535">MELQARFRPLMERLHNDPKVSELLNTTVGRYLTDHPFLALTALVFGGMAIIPVGLFLVYATIIFIAGVVCLTFFEVFLLATGGLTLLFVLGGIAVAALLVSCVLSVLYITISNLHNYYSNHRLPQKGNLMGRMGSKKSKIY</sequence>
<evidence type="ECO:0000256" key="6">
    <source>
        <dbReference type="ARBA" id="ARBA00022824"/>
    </source>
</evidence>
<feature type="transmembrane region" description="Helical" evidence="9">
    <location>
        <begin position="37"/>
        <end position="57"/>
    </location>
</feature>
<protein>
    <submittedName>
        <fullName evidence="11">Promethin-B-like</fullName>
    </submittedName>
</protein>
<dbReference type="AlphaFoldDB" id="A0A6J2WS76"/>
<feature type="transmembrane region" description="Helical" evidence="9">
    <location>
        <begin position="62"/>
        <end position="80"/>
    </location>
</feature>
<gene>
    <name evidence="11" type="primary">LOC115827038</name>
</gene>
<evidence type="ECO:0000313" key="11">
    <source>
        <dbReference type="RefSeq" id="XP_030646852.1"/>
    </source>
</evidence>
<comment type="similarity">
    <text evidence="3">Belongs to the LDAF1 family.</text>
</comment>
<organism evidence="10 11">
    <name type="scientific">Chanos chanos</name>
    <name type="common">Milkfish</name>
    <name type="synonym">Mugil chanos</name>
    <dbReference type="NCBI Taxonomy" id="29144"/>
    <lineage>
        <taxon>Eukaryota</taxon>
        <taxon>Metazoa</taxon>
        <taxon>Chordata</taxon>
        <taxon>Craniata</taxon>
        <taxon>Vertebrata</taxon>
        <taxon>Euteleostomi</taxon>
        <taxon>Actinopterygii</taxon>
        <taxon>Neopterygii</taxon>
        <taxon>Teleostei</taxon>
        <taxon>Ostariophysi</taxon>
        <taxon>Gonorynchiformes</taxon>
        <taxon>Chanidae</taxon>
        <taxon>Chanos</taxon>
    </lineage>
</organism>
<dbReference type="InParanoid" id="A0A6J2WS76"/>
<dbReference type="GO" id="GO:0005811">
    <property type="term" value="C:lipid droplet"/>
    <property type="evidence" value="ECO:0007669"/>
    <property type="project" value="UniProtKB-SubCell"/>
</dbReference>
<evidence type="ECO:0000256" key="7">
    <source>
        <dbReference type="ARBA" id="ARBA00022989"/>
    </source>
</evidence>
<dbReference type="GeneID" id="115827038"/>
<reference evidence="11" key="1">
    <citation type="submission" date="2025-08" db="UniProtKB">
        <authorList>
            <consortium name="RefSeq"/>
        </authorList>
    </citation>
    <scope>IDENTIFICATION</scope>
</reference>